<organism evidence="1 2">
    <name type="scientific">Alteribacter keqinensis</name>
    <dbReference type="NCBI Taxonomy" id="2483800"/>
    <lineage>
        <taxon>Bacteria</taxon>
        <taxon>Bacillati</taxon>
        <taxon>Bacillota</taxon>
        <taxon>Bacilli</taxon>
        <taxon>Bacillales</taxon>
        <taxon>Bacillaceae</taxon>
        <taxon>Alteribacter</taxon>
    </lineage>
</organism>
<dbReference type="Gene3D" id="3.40.50.150">
    <property type="entry name" value="Vaccinia Virus protein VP39"/>
    <property type="match status" value="1"/>
</dbReference>
<accession>A0A3M7TY66</accession>
<dbReference type="PANTHER" id="PTHR35276">
    <property type="entry name" value="S-ADENOSYL-L-METHIONINE-DEPENDENT METHYLTRANSFERASES SUPERFAMILY PROTEIN"/>
    <property type="match status" value="1"/>
</dbReference>
<dbReference type="InterPro" id="IPR029063">
    <property type="entry name" value="SAM-dependent_MTases_sf"/>
</dbReference>
<dbReference type="PANTHER" id="PTHR35276:SF1">
    <property type="entry name" value="TRNA (MNM(5)S(2)U34)-METHYLTRANSFERASE, CHLOROPLASTIC"/>
    <property type="match status" value="1"/>
</dbReference>
<gene>
    <name evidence="1" type="ORF">EBO34_11035</name>
</gene>
<dbReference type="AlphaFoldDB" id="A0A3M7TY66"/>
<reference evidence="1 2" key="1">
    <citation type="submission" date="2018-10" db="EMBL/GenBank/DDBJ databases">
        <title>Bacillus Keqinensis sp. nov., a moderately halophilic bacterium isolated from a saline-alkaline lake.</title>
        <authorList>
            <person name="Wang H."/>
        </authorList>
    </citation>
    <scope>NUCLEOTIDE SEQUENCE [LARGE SCALE GENOMIC DNA]</scope>
    <source>
        <strain evidence="1 2">KQ-3</strain>
    </source>
</reference>
<sequence length="193" mass="20971">MKTLEGVLPFTRLLLEKAVPDGGTAVDATAGNGHDTLFLAKLVGETGRVFSFDIQDAAIDSTGKRLKAATKLNLKDRVSLIKDSHEHVLNYLGEPALVHGAVFNLGYLPGSDKSVTTTPSSTIRAVENLFSALAPGGVIILVVYHGHEEGKIERDALLDYVRAIPQEEAHVLEYRFTNQRNNPPFIVAIEKRA</sequence>
<dbReference type="SUPFAM" id="SSF53335">
    <property type="entry name" value="S-adenosyl-L-methionine-dependent methyltransferases"/>
    <property type="match status" value="1"/>
</dbReference>
<dbReference type="GO" id="GO:0008168">
    <property type="term" value="F:methyltransferase activity"/>
    <property type="evidence" value="ECO:0007669"/>
    <property type="project" value="UniProtKB-KW"/>
</dbReference>
<keyword evidence="2" id="KW-1185">Reference proteome</keyword>
<keyword evidence="1" id="KW-0489">Methyltransferase</keyword>
<dbReference type="Pfam" id="PF06962">
    <property type="entry name" value="rRNA_methylase"/>
    <property type="match status" value="1"/>
</dbReference>
<proteinExistence type="predicted"/>
<dbReference type="GO" id="GO:0032259">
    <property type="term" value="P:methylation"/>
    <property type="evidence" value="ECO:0007669"/>
    <property type="project" value="UniProtKB-KW"/>
</dbReference>
<dbReference type="OrthoDB" id="9792989at2"/>
<dbReference type="EMBL" id="RHIB01000001">
    <property type="protein sequence ID" value="RNA70423.1"/>
    <property type="molecule type" value="Genomic_DNA"/>
</dbReference>
<evidence type="ECO:0000313" key="2">
    <source>
        <dbReference type="Proteomes" id="UP000278746"/>
    </source>
</evidence>
<name>A0A3M7TY66_9BACI</name>
<comment type="caution">
    <text evidence="1">The sequence shown here is derived from an EMBL/GenBank/DDBJ whole genome shotgun (WGS) entry which is preliminary data.</text>
</comment>
<dbReference type="InterPro" id="IPR010719">
    <property type="entry name" value="MnmM_MeTrfase"/>
</dbReference>
<dbReference type="CDD" id="cd02440">
    <property type="entry name" value="AdoMet_MTases"/>
    <property type="match status" value="1"/>
</dbReference>
<evidence type="ECO:0000313" key="1">
    <source>
        <dbReference type="EMBL" id="RNA70423.1"/>
    </source>
</evidence>
<dbReference type="Proteomes" id="UP000278746">
    <property type="component" value="Unassembled WGS sequence"/>
</dbReference>
<keyword evidence="1" id="KW-0808">Transferase</keyword>
<protein>
    <submittedName>
        <fullName evidence="1">rRNA methyltransferase</fullName>
    </submittedName>
</protein>
<dbReference type="RefSeq" id="WP_122898203.1">
    <property type="nucleotide sequence ID" value="NZ_RHIB01000001.1"/>
</dbReference>